<dbReference type="InterPro" id="IPR035386">
    <property type="entry name" value="Arm-DNA-bind_5"/>
</dbReference>
<reference evidence="5 6" key="1">
    <citation type="submission" date="2019-11" db="EMBL/GenBank/DDBJ databases">
        <title>Description of Pedobacter sp. LMG 31462T.</title>
        <authorList>
            <person name="Carlier A."/>
            <person name="Qi S."/>
            <person name="Vandamme P."/>
        </authorList>
    </citation>
    <scope>NUCLEOTIDE SEQUENCE [LARGE SCALE GENOMIC DNA]</scope>
    <source>
        <strain evidence="5 6">LMG 31462</strain>
    </source>
</reference>
<dbReference type="InterPro" id="IPR050090">
    <property type="entry name" value="Tyrosine_recombinase_XerCD"/>
</dbReference>
<dbReference type="InterPro" id="IPR010998">
    <property type="entry name" value="Integrase_recombinase_N"/>
</dbReference>
<evidence type="ECO:0000256" key="2">
    <source>
        <dbReference type="ARBA" id="ARBA00023125"/>
    </source>
</evidence>
<dbReference type="InterPro" id="IPR011010">
    <property type="entry name" value="DNA_brk_join_enz"/>
</dbReference>
<comment type="caution">
    <text evidence="5">The sequence shown here is derived from an EMBL/GenBank/DDBJ whole genome shotgun (WGS) entry which is preliminary data.</text>
</comment>
<keyword evidence="6" id="KW-1185">Reference proteome</keyword>
<evidence type="ECO:0000313" key="6">
    <source>
        <dbReference type="Proteomes" id="UP000636110"/>
    </source>
</evidence>
<evidence type="ECO:0000313" key="5">
    <source>
        <dbReference type="EMBL" id="MBB2149189.1"/>
    </source>
</evidence>
<dbReference type="EMBL" id="WNXC01000002">
    <property type="protein sequence ID" value="MBB2149189.1"/>
    <property type="molecule type" value="Genomic_DNA"/>
</dbReference>
<dbReference type="Pfam" id="PF13102">
    <property type="entry name" value="Phage_int_SAM_5"/>
    <property type="match status" value="1"/>
</dbReference>
<dbReference type="InterPro" id="IPR002104">
    <property type="entry name" value="Integrase_catalytic"/>
</dbReference>
<dbReference type="CDD" id="cd01185">
    <property type="entry name" value="INTN1_C_like"/>
    <property type="match status" value="1"/>
</dbReference>
<evidence type="ECO:0000259" key="4">
    <source>
        <dbReference type="PROSITE" id="PS51898"/>
    </source>
</evidence>
<name>A0ABR6EWM3_9SPHI</name>
<comment type="similarity">
    <text evidence="1">Belongs to the 'phage' integrase family.</text>
</comment>
<evidence type="ECO:0000256" key="1">
    <source>
        <dbReference type="ARBA" id="ARBA00008857"/>
    </source>
</evidence>
<dbReference type="PANTHER" id="PTHR30349:SF64">
    <property type="entry name" value="PROPHAGE INTEGRASE INTD-RELATED"/>
    <property type="match status" value="1"/>
</dbReference>
<dbReference type="Pfam" id="PF00589">
    <property type="entry name" value="Phage_integrase"/>
    <property type="match status" value="1"/>
</dbReference>
<dbReference type="PROSITE" id="PS51898">
    <property type="entry name" value="TYR_RECOMBINASE"/>
    <property type="match status" value="1"/>
</dbReference>
<dbReference type="Gene3D" id="1.10.443.10">
    <property type="entry name" value="Intergrase catalytic core"/>
    <property type="match status" value="1"/>
</dbReference>
<keyword evidence="2" id="KW-0238">DNA-binding</keyword>
<sequence>MIKTQAMFSFSSKLWYDKRRVNSETGEVSLCLQIVIDSKHKAIPLKLRWPAELVDLVNGKLLPRIKKDPEVLDYNLIIESERAKHTEIHRIYRIKQEHLTLERFAHEIRVFNARECFSVYLDTERKKRYARKEIGLHTCRNEHPVVMRILKFDKLCLFRQMDARWMKRLKSYLLGEDYSMGTVWTTLKVIKTYLRLASKEPMYYVNPEAMDYPNPMPFFKTTFLNKDEVRNLMKLQRSGKLNDIELRVLKAFLFTCFTSLRISDLYVANACWRIDTDYLQFIPFKNRKAQRELRIPLMEMAKSFISDISGVFFSLPTSVEYNRTLKDIAHKAEIKKRLTSHVGRHTFGYLYMTNVGNLKALQEIMGHKYIYTTERYAHLDDAYKLESLSKIQEGFKDLVNDF</sequence>
<dbReference type="Gene3D" id="1.10.150.130">
    <property type="match status" value="1"/>
</dbReference>
<dbReference type="InterPro" id="IPR025269">
    <property type="entry name" value="SAM-like_dom"/>
</dbReference>
<feature type="domain" description="Tyr recombinase" evidence="4">
    <location>
        <begin position="219"/>
        <end position="389"/>
    </location>
</feature>
<proteinExistence type="inferred from homology"/>
<accession>A0ABR6EWM3</accession>
<keyword evidence="3" id="KW-0233">DNA recombination</keyword>
<protein>
    <submittedName>
        <fullName evidence="5">Tyrosine-type recombinase/integrase</fullName>
    </submittedName>
</protein>
<evidence type="ECO:0000256" key="3">
    <source>
        <dbReference type="ARBA" id="ARBA00023172"/>
    </source>
</evidence>
<dbReference type="SUPFAM" id="SSF56349">
    <property type="entry name" value="DNA breaking-rejoining enzymes"/>
    <property type="match status" value="1"/>
</dbReference>
<gene>
    <name evidence="5" type="ORF">GM920_09740</name>
</gene>
<dbReference type="Proteomes" id="UP000636110">
    <property type="component" value="Unassembled WGS sequence"/>
</dbReference>
<dbReference type="PANTHER" id="PTHR30349">
    <property type="entry name" value="PHAGE INTEGRASE-RELATED"/>
    <property type="match status" value="1"/>
</dbReference>
<organism evidence="5 6">
    <name type="scientific">Pedobacter gandavensis</name>
    <dbReference type="NCBI Taxonomy" id="2679963"/>
    <lineage>
        <taxon>Bacteria</taxon>
        <taxon>Pseudomonadati</taxon>
        <taxon>Bacteroidota</taxon>
        <taxon>Sphingobacteriia</taxon>
        <taxon>Sphingobacteriales</taxon>
        <taxon>Sphingobacteriaceae</taxon>
        <taxon>Pedobacter</taxon>
    </lineage>
</organism>
<dbReference type="InterPro" id="IPR013762">
    <property type="entry name" value="Integrase-like_cat_sf"/>
</dbReference>
<dbReference type="Pfam" id="PF17293">
    <property type="entry name" value="Arm-DNA-bind_5"/>
    <property type="match status" value="1"/>
</dbReference>